<evidence type="ECO:0000256" key="5">
    <source>
        <dbReference type="ARBA" id="ARBA00022777"/>
    </source>
</evidence>
<dbReference type="AlphaFoldDB" id="A0A2S6CTI2"/>
<dbReference type="SUPFAM" id="SSF55874">
    <property type="entry name" value="ATPase domain of HSP90 chaperone/DNA topoisomerase II/histidine kinase"/>
    <property type="match status" value="1"/>
</dbReference>
<accession>A0A2S6CTI2</accession>
<evidence type="ECO:0000256" key="3">
    <source>
        <dbReference type="ARBA" id="ARBA00022553"/>
    </source>
</evidence>
<evidence type="ECO:0000256" key="6">
    <source>
        <dbReference type="ARBA" id="ARBA00023012"/>
    </source>
</evidence>
<dbReference type="PANTHER" id="PTHR43547">
    <property type="entry name" value="TWO-COMPONENT HISTIDINE KINASE"/>
    <property type="match status" value="1"/>
</dbReference>
<dbReference type="InterPro" id="IPR004358">
    <property type="entry name" value="Sig_transdc_His_kin-like_C"/>
</dbReference>
<keyword evidence="6" id="KW-0902">Two-component regulatory system</keyword>
<name>A0A2S6CTI2_9CYAN</name>
<dbReference type="FunFam" id="3.30.565.10:FF:000006">
    <property type="entry name" value="Sensor histidine kinase WalK"/>
    <property type="match status" value="1"/>
</dbReference>
<evidence type="ECO:0000313" key="9">
    <source>
        <dbReference type="EMBL" id="PPJ63083.1"/>
    </source>
</evidence>
<dbReference type="Gene3D" id="3.30.565.10">
    <property type="entry name" value="Histidine kinase-like ATPase, C-terminal domain"/>
    <property type="match status" value="1"/>
</dbReference>
<dbReference type="InterPro" id="IPR019278">
    <property type="entry name" value="DICT_dom"/>
</dbReference>
<evidence type="ECO:0000259" key="8">
    <source>
        <dbReference type="PROSITE" id="PS50109"/>
    </source>
</evidence>
<organism evidence="9 10">
    <name type="scientific">Cuspidothrix issatschenkoi CHARLIE-1</name>
    <dbReference type="NCBI Taxonomy" id="2052836"/>
    <lineage>
        <taxon>Bacteria</taxon>
        <taxon>Bacillati</taxon>
        <taxon>Cyanobacteriota</taxon>
        <taxon>Cyanophyceae</taxon>
        <taxon>Nostocales</taxon>
        <taxon>Aphanizomenonaceae</taxon>
        <taxon>Cuspidothrix</taxon>
    </lineage>
</organism>
<evidence type="ECO:0000256" key="2">
    <source>
        <dbReference type="ARBA" id="ARBA00012438"/>
    </source>
</evidence>
<dbReference type="Pfam" id="PF00512">
    <property type="entry name" value="HisKA"/>
    <property type="match status" value="1"/>
</dbReference>
<dbReference type="OrthoDB" id="476434at2"/>
<dbReference type="SUPFAM" id="SSF47384">
    <property type="entry name" value="Homodimeric domain of signal transducing histidine kinase"/>
    <property type="match status" value="1"/>
</dbReference>
<dbReference type="RefSeq" id="WP_104388046.1">
    <property type="nucleotide sequence ID" value="NZ_PGEM01000081.1"/>
</dbReference>
<evidence type="ECO:0000256" key="4">
    <source>
        <dbReference type="ARBA" id="ARBA00022679"/>
    </source>
</evidence>
<dbReference type="Pfam" id="PF02518">
    <property type="entry name" value="HATPase_c"/>
    <property type="match status" value="1"/>
</dbReference>
<reference evidence="9 10" key="1">
    <citation type="submission" date="2018-02" db="EMBL/GenBank/DDBJ databases">
        <title>Discovery of a pederin family compound in a non-symbiotic bloom-forming cyanobacterium.</title>
        <authorList>
            <person name="Kust A."/>
            <person name="Mares J."/>
            <person name="Jokela J."/>
            <person name="Urajova P."/>
            <person name="Hajek J."/>
            <person name="Saurav K."/>
            <person name="Voracova K."/>
            <person name="Fewer D.P."/>
            <person name="Haapaniemi E."/>
            <person name="Permi P."/>
            <person name="Rehakova K."/>
            <person name="Sivonen K."/>
            <person name="Hrouzek P."/>
        </authorList>
    </citation>
    <scope>NUCLEOTIDE SEQUENCE [LARGE SCALE GENOMIC DNA]</scope>
    <source>
        <strain evidence="9 10">CHARLIE-1</strain>
    </source>
</reference>
<dbReference type="GO" id="GO:0000155">
    <property type="term" value="F:phosphorelay sensor kinase activity"/>
    <property type="evidence" value="ECO:0007669"/>
    <property type="project" value="InterPro"/>
</dbReference>
<dbReference type="PRINTS" id="PR00344">
    <property type="entry name" value="BCTRLSENSOR"/>
</dbReference>
<keyword evidence="10" id="KW-1185">Reference proteome</keyword>
<evidence type="ECO:0000313" key="10">
    <source>
        <dbReference type="Proteomes" id="UP000239589"/>
    </source>
</evidence>
<comment type="caution">
    <text evidence="9">The sequence shown here is derived from an EMBL/GenBank/DDBJ whole genome shotgun (WGS) entry which is preliminary data.</text>
</comment>
<sequence>MNYYLIKDFSIYNLTLNVSKLTIPVLLTPITLISTVRANIDLLIEQKIIATMLVKLPSGKLWYSEIERYQESLNIHHIYNYQTNKQEFSDQYIKIILSSDFQLKQEYFLLILSPEFCSLIVAKKEKNQNQEKRSPLLTINTFDGEIIQKVINEIKKANPPNVPTINTDFTFPHTPAVMLMNNLWIKQMQRQEEINQQTLNRKIIKDRQNHQNIDNQEYLNHEYLNNICQELRTPLTHIKTALSLLNSPHLKAPQRERYLQIVNQECDRQNSLISGLLHLLELERNLVQTKLEPVNISDIIPGVVSTYQALAQEKGIMISYTIPEQIPSVWCVSGGLREIMINLIHNSLKFTPTGGQVLVSTKLQGDYILLEIRDTGIGIAESDIPKIFDRFYRIRTRLSTDNNGAGLGLTIVKLLLSHSRGSISVKSKLYIGSNFIVKLAIVHQESSKTQE</sequence>
<dbReference type="Proteomes" id="UP000239589">
    <property type="component" value="Unassembled WGS sequence"/>
</dbReference>
<gene>
    <name evidence="9" type="ORF">CUN59_11905</name>
</gene>
<dbReference type="CDD" id="cd00082">
    <property type="entry name" value="HisKA"/>
    <property type="match status" value="1"/>
</dbReference>
<dbReference type="InterPro" id="IPR036890">
    <property type="entry name" value="HATPase_C_sf"/>
</dbReference>
<evidence type="ECO:0000256" key="1">
    <source>
        <dbReference type="ARBA" id="ARBA00000085"/>
    </source>
</evidence>
<protein>
    <recommendedName>
        <fullName evidence="2">histidine kinase</fullName>
        <ecNumber evidence="2">2.7.13.3</ecNumber>
    </recommendedName>
</protein>
<dbReference type="InterPro" id="IPR036097">
    <property type="entry name" value="HisK_dim/P_sf"/>
</dbReference>
<dbReference type="Pfam" id="PF10069">
    <property type="entry name" value="DICT"/>
    <property type="match status" value="1"/>
</dbReference>
<proteinExistence type="predicted"/>
<comment type="catalytic activity">
    <reaction evidence="1">
        <text>ATP + protein L-histidine = ADP + protein N-phospho-L-histidine.</text>
        <dbReference type="EC" id="2.7.13.3"/>
    </reaction>
</comment>
<dbReference type="EMBL" id="PGEM01000081">
    <property type="protein sequence ID" value="PPJ63083.1"/>
    <property type="molecule type" value="Genomic_DNA"/>
</dbReference>
<dbReference type="PANTHER" id="PTHR43547:SF2">
    <property type="entry name" value="HYBRID SIGNAL TRANSDUCTION HISTIDINE KINASE C"/>
    <property type="match status" value="1"/>
</dbReference>
<dbReference type="InterPro" id="IPR005467">
    <property type="entry name" value="His_kinase_dom"/>
</dbReference>
<feature type="domain" description="Histidine kinase" evidence="8">
    <location>
        <begin position="226"/>
        <end position="443"/>
    </location>
</feature>
<dbReference type="Gene3D" id="1.10.287.130">
    <property type="match status" value="1"/>
</dbReference>
<dbReference type="InterPro" id="IPR003661">
    <property type="entry name" value="HisK_dim/P_dom"/>
</dbReference>
<evidence type="ECO:0000256" key="7">
    <source>
        <dbReference type="ARBA" id="ARBA00055745"/>
    </source>
</evidence>
<keyword evidence="4" id="KW-0808">Transferase</keyword>
<dbReference type="EC" id="2.7.13.3" evidence="2"/>
<dbReference type="SMART" id="SM00387">
    <property type="entry name" value="HATPase_c"/>
    <property type="match status" value="1"/>
</dbReference>
<dbReference type="SMART" id="SM00388">
    <property type="entry name" value="HisKA"/>
    <property type="match status" value="1"/>
</dbReference>
<comment type="function">
    <text evidence="7">Photoreceptor which exists in two forms that are reversibly interconvertible by light: the R form that absorbs maximally in the red region of the spectrum and the FR form that absorbs maximally in the far-red region.</text>
</comment>
<keyword evidence="5" id="KW-0418">Kinase</keyword>
<keyword evidence="3" id="KW-0597">Phosphoprotein</keyword>
<dbReference type="PROSITE" id="PS50109">
    <property type="entry name" value="HIS_KIN"/>
    <property type="match status" value="1"/>
</dbReference>
<dbReference type="InterPro" id="IPR003594">
    <property type="entry name" value="HATPase_dom"/>
</dbReference>